<keyword evidence="2" id="KW-1185">Reference proteome</keyword>
<dbReference type="EnsemblPlants" id="AVESA.00010b.r2.2AG0226020.1">
    <property type="protein sequence ID" value="AVESA.00010b.r2.2AG0226020.1.CDS.1"/>
    <property type="gene ID" value="AVESA.00010b.r2.2AG0226020"/>
</dbReference>
<organism evidence="1 2">
    <name type="scientific">Avena sativa</name>
    <name type="common">Oat</name>
    <dbReference type="NCBI Taxonomy" id="4498"/>
    <lineage>
        <taxon>Eukaryota</taxon>
        <taxon>Viridiplantae</taxon>
        <taxon>Streptophyta</taxon>
        <taxon>Embryophyta</taxon>
        <taxon>Tracheophyta</taxon>
        <taxon>Spermatophyta</taxon>
        <taxon>Magnoliopsida</taxon>
        <taxon>Liliopsida</taxon>
        <taxon>Poales</taxon>
        <taxon>Poaceae</taxon>
        <taxon>BOP clade</taxon>
        <taxon>Pooideae</taxon>
        <taxon>Poodae</taxon>
        <taxon>Poeae</taxon>
        <taxon>Poeae Chloroplast Group 1 (Aveneae type)</taxon>
        <taxon>Aveninae</taxon>
        <taxon>Avena</taxon>
    </lineage>
</organism>
<accession>A0ACD5UCK4</accession>
<sequence>MDLKAAVLVSTLLCLALSRGALSQRAPIVETPAPAPAPAYVDLATLLSLAGPYGTFLDYLTKTDVIKTFQSQANDTKQGITVFAPLDSAFAAVDGGALSNLTADQLRSLMLHHAMPRYYPLSAFSKLAAASPVSMFAYKADVTDRAGIIGVVSGWATAKLVSSVYSTLPVAVYALDSVLLPKEIFPTAPEITPAPAPAPAPVLAAKPMDEAPGAGERGAKADAGDKGASCRVGAGRLLVGYVVLMVCGFLMM</sequence>
<name>A0ACD5UCK4_AVESA</name>
<reference evidence="1" key="2">
    <citation type="submission" date="2025-09" db="UniProtKB">
        <authorList>
            <consortium name="EnsemblPlants"/>
        </authorList>
    </citation>
    <scope>IDENTIFICATION</scope>
</reference>
<protein>
    <submittedName>
        <fullName evidence="1">Uncharacterized protein</fullName>
    </submittedName>
</protein>
<dbReference type="Proteomes" id="UP001732700">
    <property type="component" value="Chromosome 2A"/>
</dbReference>
<evidence type="ECO:0000313" key="2">
    <source>
        <dbReference type="Proteomes" id="UP001732700"/>
    </source>
</evidence>
<evidence type="ECO:0000313" key="1">
    <source>
        <dbReference type="EnsemblPlants" id="AVESA.00010b.r2.2AG0226020.1.CDS.1"/>
    </source>
</evidence>
<reference evidence="1" key="1">
    <citation type="submission" date="2021-05" db="EMBL/GenBank/DDBJ databases">
        <authorList>
            <person name="Scholz U."/>
            <person name="Mascher M."/>
            <person name="Fiebig A."/>
        </authorList>
    </citation>
    <scope>NUCLEOTIDE SEQUENCE [LARGE SCALE GENOMIC DNA]</scope>
</reference>
<proteinExistence type="predicted"/>